<reference evidence="5 6" key="1">
    <citation type="submission" date="2020-03" db="EMBL/GenBank/DDBJ databases">
        <title>Genomic Encyclopedia of Type Strains, Phase IV (KMG-IV): sequencing the most valuable type-strain genomes for metagenomic binning, comparative biology and taxonomic classification.</title>
        <authorList>
            <person name="Goeker M."/>
        </authorList>
    </citation>
    <scope>NUCLEOTIDE SEQUENCE [LARGE SCALE GENOMIC DNA]</scope>
    <source>
        <strain evidence="5 6">DSM 29762</strain>
    </source>
</reference>
<accession>A0A846QZM0</accession>
<dbReference type="GO" id="GO:0000272">
    <property type="term" value="P:polysaccharide catabolic process"/>
    <property type="evidence" value="ECO:0007669"/>
    <property type="project" value="InterPro"/>
</dbReference>
<dbReference type="InterPro" id="IPR017853">
    <property type="entry name" value="GH"/>
</dbReference>
<dbReference type="SUPFAM" id="SSF51445">
    <property type="entry name" value="(Trans)glycosidases"/>
    <property type="match status" value="1"/>
</dbReference>
<dbReference type="Proteomes" id="UP000590442">
    <property type="component" value="Unassembled WGS sequence"/>
</dbReference>
<evidence type="ECO:0000313" key="5">
    <source>
        <dbReference type="EMBL" id="NJB72102.1"/>
    </source>
</evidence>
<keyword evidence="2 3" id="KW-0326">Glycosidase</keyword>
<dbReference type="Pfam" id="PF00150">
    <property type="entry name" value="Cellulase"/>
    <property type="match status" value="1"/>
</dbReference>
<organism evidence="5 6">
    <name type="scientific">Saonia flava</name>
    <dbReference type="NCBI Taxonomy" id="523696"/>
    <lineage>
        <taxon>Bacteria</taxon>
        <taxon>Pseudomonadati</taxon>
        <taxon>Bacteroidota</taxon>
        <taxon>Flavobacteriia</taxon>
        <taxon>Flavobacteriales</taxon>
        <taxon>Flavobacteriaceae</taxon>
        <taxon>Saonia</taxon>
    </lineage>
</organism>
<gene>
    <name evidence="5" type="ORF">GGR42_002593</name>
</gene>
<evidence type="ECO:0000256" key="1">
    <source>
        <dbReference type="ARBA" id="ARBA00022801"/>
    </source>
</evidence>
<feature type="domain" description="Glycoside hydrolase family 5" evidence="4">
    <location>
        <begin position="62"/>
        <end position="298"/>
    </location>
</feature>
<dbReference type="EC" id="3.2.1.78" evidence="5"/>
<keyword evidence="1 3" id="KW-0378">Hydrolase</keyword>
<dbReference type="InterPro" id="IPR001547">
    <property type="entry name" value="Glyco_hydro_5"/>
</dbReference>
<keyword evidence="6" id="KW-1185">Reference proteome</keyword>
<comment type="caution">
    <text evidence="5">The sequence shown here is derived from an EMBL/GenBank/DDBJ whole genome shotgun (WGS) entry which is preliminary data.</text>
</comment>
<name>A0A846QZM0_9FLAO</name>
<evidence type="ECO:0000259" key="4">
    <source>
        <dbReference type="Pfam" id="PF00150"/>
    </source>
</evidence>
<dbReference type="Gene3D" id="3.20.20.80">
    <property type="entry name" value="Glycosidases"/>
    <property type="match status" value="1"/>
</dbReference>
<protein>
    <submittedName>
        <fullName evidence="5">Mannan endo-1,4-beta-mannosidase</fullName>
        <ecNumber evidence="5">3.2.1.78</ecNumber>
    </submittedName>
</protein>
<dbReference type="AlphaFoldDB" id="A0A846QZM0"/>
<dbReference type="RefSeq" id="WP_167964783.1">
    <property type="nucleotide sequence ID" value="NZ_JAATJJ010000002.1"/>
</dbReference>
<evidence type="ECO:0000256" key="3">
    <source>
        <dbReference type="RuleBase" id="RU361153"/>
    </source>
</evidence>
<dbReference type="EMBL" id="JAATJJ010000002">
    <property type="protein sequence ID" value="NJB72102.1"/>
    <property type="molecule type" value="Genomic_DNA"/>
</dbReference>
<comment type="similarity">
    <text evidence="3">Belongs to the glycosyl hydrolase 5 (cellulase A) family.</text>
</comment>
<sequence length="358" mass="40776">MKHITTPLTFLICFFLFIECTSTSSTILEEQADQQIKEAKEIDSETDKETMHIDGRFLYTMAGEKVIIRGVNEMMIWSDDQSGESILPEIAKTGANSVRLVWLTTGDLVELDKLIANSIRNGMIPMIEMHDATGDWSKLPTVLDFWLQDDVKALVDKYKKWVLLNIANEVGPNGGDEIFLRNYKDAITKLRDKGYKVPLIIDSSDWGKDEGIIARNWKELLNYDPLKNTMFSVHTYWVDNSKIRMDNFLNLVVSDGIPFLFGEGPQPNGYDCNTTFPYIDGMKQCQEKEIGWLSWSWGTVNNGDCEQPNGESKYNITSDGLYGNWNNDWGRLTMVDDDNSIQNTSVRPKSLLNDANTF</sequence>
<evidence type="ECO:0000256" key="2">
    <source>
        <dbReference type="ARBA" id="ARBA00023295"/>
    </source>
</evidence>
<proteinExistence type="inferred from homology"/>
<dbReference type="GO" id="GO:0016985">
    <property type="term" value="F:mannan endo-1,4-beta-mannosidase activity"/>
    <property type="evidence" value="ECO:0007669"/>
    <property type="project" value="UniProtKB-EC"/>
</dbReference>
<evidence type="ECO:0000313" key="6">
    <source>
        <dbReference type="Proteomes" id="UP000590442"/>
    </source>
</evidence>